<dbReference type="CDD" id="cd00207">
    <property type="entry name" value="fer2"/>
    <property type="match status" value="1"/>
</dbReference>
<dbReference type="Proteomes" id="UP001372338">
    <property type="component" value="Unassembled WGS sequence"/>
</dbReference>
<evidence type="ECO:0000256" key="4">
    <source>
        <dbReference type="ARBA" id="ARBA00022448"/>
    </source>
</evidence>
<dbReference type="InterPro" id="IPR010241">
    <property type="entry name" value="Fd_pln"/>
</dbReference>
<keyword evidence="10" id="KW-0934">Plastid</keyword>
<evidence type="ECO:0000259" key="11">
    <source>
        <dbReference type="PROSITE" id="PS51085"/>
    </source>
</evidence>
<dbReference type="EMBL" id="JAYWIO010000008">
    <property type="protein sequence ID" value="KAK7247302.1"/>
    <property type="molecule type" value="Genomic_DNA"/>
</dbReference>
<evidence type="ECO:0000256" key="10">
    <source>
        <dbReference type="RuleBase" id="RU364001"/>
    </source>
</evidence>
<dbReference type="PROSITE" id="PS51085">
    <property type="entry name" value="2FE2S_FER_2"/>
    <property type="match status" value="1"/>
</dbReference>
<dbReference type="PANTHER" id="PTHR43112">
    <property type="entry name" value="FERREDOXIN"/>
    <property type="match status" value="1"/>
</dbReference>
<keyword evidence="5 10" id="KW-0001">2Fe-2S</keyword>
<evidence type="ECO:0000256" key="9">
    <source>
        <dbReference type="ARBA" id="ARBA00023014"/>
    </source>
</evidence>
<name>A0AAN9E8N9_CROPI</name>
<dbReference type="GO" id="GO:0009570">
    <property type="term" value="C:chloroplast stroma"/>
    <property type="evidence" value="ECO:0007669"/>
    <property type="project" value="TreeGrafter"/>
</dbReference>
<dbReference type="InterPro" id="IPR006058">
    <property type="entry name" value="2Fe2S_fd_BS"/>
</dbReference>
<gene>
    <name evidence="12" type="ORF">RIF29_42183</name>
</gene>
<proteinExistence type="inferred from homology"/>
<evidence type="ECO:0000256" key="2">
    <source>
        <dbReference type="ARBA" id="ARBA00004229"/>
    </source>
</evidence>
<accession>A0AAN9E8N9</accession>
<keyword evidence="6 10" id="KW-0479">Metal-binding</keyword>
<dbReference type="Pfam" id="PF00111">
    <property type="entry name" value="Fer2"/>
    <property type="match status" value="1"/>
</dbReference>
<feature type="domain" description="2Fe-2S ferredoxin-type" evidence="11">
    <location>
        <begin position="45"/>
        <end position="135"/>
    </location>
</feature>
<evidence type="ECO:0000256" key="8">
    <source>
        <dbReference type="ARBA" id="ARBA00023004"/>
    </source>
</evidence>
<evidence type="ECO:0000313" key="13">
    <source>
        <dbReference type="Proteomes" id="UP001372338"/>
    </source>
</evidence>
<keyword evidence="7 10" id="KW-0249">Electron transport</keyword>
<dbReference type="InterPro" id="IPR036010">
    <property type="entry name" value="2Fe-2S_ferredoxin-like_sf"/>
</dbReference>
<keyword evidence="9 10" id="KW-0411">Iron-sulfur</keyword>
<dbReference type="PANTHER" id="PTHR43112:SF3">
    <property type="entry name" value="FERREDOXIN-2, CHLOROPLASTIC"/>
    <property type="match status" value="1"/>
</dbReference>
<comment type="subcellular location">
    <subcellularLocation>
        <location evidence="2 10">Plastid</location>
        <location evidence="2 10">Chloroplast</location>
    </subcellularLocation>
</comment>
<comment type="cofactor">
    <cofactor evidence="10">
        <name>[2Fe-2S] cluster</name>
        <dbReference type="ChEBI" id="CHEBI:190135"/>
    </cofactor>
    <text evidence="10">Binds 1 [2Fe-2S] cluster.</text>
</comment>
<evidence type="ECO:0000256" key="6">
    <source>
        <dbReference type="ARBA" id="ARBA00022723"/>
    </source>
</evidence>
<protein>
    <recommendedName>
        <fullName evidence="10">Ferredoxin</fullName>
    </recommendedName>
</protein>
<reference evidence="12 13" key="1">
    <citation type="submission" date="2024-01" db="EMBL/GenBank/DDBJ databases">
        <title>The genomes of 5 underutilized Papilionoideae crops provide insights into root nodulation and disease resistanc.</title>
        <authorList>
            <person name="Yuan L."/>
        </authorList>
    </citation>
    <scope>NUCLEOTIDE SEQUENCE [LARGE SCALE GENOMIC DNA]</scope>
    <source>
        <strain evidence="12">ZHUSHIDOU_FW_LH</strain>
        <tissue evidence="12">Leaf</tissue>
    </source>
</reference>
<comment type="function">
    <text evidence="1 10">Ferredoxins are iron-sulfur proteins that transfer electrons in a wide variety of metabolic reactions.</text>
</comment>
<dbReference type="PROSITE" id="PS00197">
    <property type="entry name" value="2FE2S_FER_1"/>
    <property type="match status" value="1"/>
</dbReference>
<evidence type="ECO:0000256" key="7">
    <source>
        <dbReference type="ARBA" id="ARBA00022982"/>
    </source>
</evidence>
<comment type="similarity">
    <text evidence="3 10">Belongs to the 2Fe2S plant-type ferredoxin family.</text>
</comment>
<keyword evidence="8 10" id="KW-0408">Iron</keyword>
<evidence type="ECO:0000313" key="12">
    <source>
        <dbReference type="EMBL" id="KAK7247302.1"/>
    </source>
</evidence>
<sequence>MVCTSFLRRSQQPMATGLKAFPNMGQAVFGLKCRGGRVTAMAVTHKVKIISPNGTKEFRCSENDYILDAAENHGMDLPYTCRVGGCSTCIGKVIKGKVAQPDNTYLDDDQIKDGYILTCIAYAKSDVVIESHKEGEFVKKY</sequence>
<dbReference type="InterPro" id="IPR012675">
    <property type="entry name" value="Beta-grasp_dom_sf"/>
</dbReference>
<dbReference type="GO" id="GO:0009055">
    <property type="term" value="F:electron transfer activity"/>
    <property type="evidence" value="ECO:0007669"/>
    <property type="project" value="InterPro"/>
</dbReference>
<evidence type="ECO:0000256" key="5">
    <source>
        <dbReference type="ARBA" id="ARBA00022714"/>
    </source>
</evidence>
<keyword evidence="13" id="KW-1185">Reference proteome</keyword>
<evidence type="ECO:0000256" key="3">
    <source>
        <dbReference type="ARBA" id="ARBA00007874"/>
    </source>
</evidence>
<dbReference type="GO" id="GO:0051537">
    <property type="term" value="F:2 iron, 2 sulfur cluster binding"/>
    <property type="evidence" value="ECO:0007669"/>
    <property type="project" value="UniProtKB-KW"/>
</dbReference>
<dbReference type="GO" id="GO:0022900">
    <property type="term" value="P:electron transport chain"/>
    <property type="evidence" value="ECO:0007669"/>
    <property type="project" value="InterPro"/>
</dbReference>
<dbReference type="AlphaFoldDB" id="A0AAN9E8N9"/>
<evidence type="ECO:0000256" key="1">
    <source>
        <dbReference type="ARBA" id="ARBA00003532"/>
    </source>
</evidence>
<dbReference type="GO" id="GO:0046872">
    <property type="term" value="F:metal ion binding"/>
    <property type="evidence" value="ECO:0007669"/>
    <property type="project" value="UniProtKB-KW"/>
</dbReference>
<dbReference type="SUPFAM" id="SSF54292">
    <property type="entry name" value="2Fe-2S ferredoxin-like"/>
    <property type="match status" value="1"/>
</dbReference>
<keyword evidence="4 10" id="KW-0813">Transport</keyword>
<dbReference type="Gene3D" id="3.10.20.30">
    <property type="match status" value="1"/>
</dbReference>
<dbReference type="NCBIfam" id="TIGR02008">
    <property type="entry name" value="fdx_plant"/>
    <property type="match status" value="1"/>
</dbReference>
<organism evidence="12 13">
    <name type="scientific">Crotalaria pallida</name>
    <name type="common">Smooth rattlebox</name>
    <name type="synonym">Crotalaria striata</name>
    <dbReference type="NCBI Taxonomy" id="3830"/>
    <lineage>
        <taxon>Eukaryota</taxon>
        <taxon>Viridiplantae</taxon>
        <taxon>Streptophyta</taxon>
        <taxon>Embryophyta</taxon>
        <taxon>Tracheophyta</taxon>
        <taxon>Spermatophyta</taxon>
        <taxon>Magnoliopsida</taxon>
        <taxon>eudicotyledons</taxon>
        <taxon>Gunneridae</taxon>
        <taxon>Pentapetalae</taxon>
        <taxon>rosids</taxon>
        <taxon>fabids</taxon>
        <taxon>Fabales</taxon>
        <taxon>Fabaceae</taxon>
        <taxon>Papilionoideae</taxon>
        <taxon>50 kb inversion clade</taxon>
        <taxon>genistoids sensu lato</taxon>
        <taxon>core genistoids</taxon>
        <taxon>Crotalarieae</taxon>
        <taxon>Crotalaria</taxon>
    </lineage>
</organism>
<keyword evidence="10" id="KW-0150">Chloroplast</keyword>
<dbReference type="InterPro" id="IPR001041">
    <property type="entry name" value="2Fe-2S_ferredoxin-type"/>
</dbReference>
<comment type="caution">
    <text evidence="12">The sequence shown here is derived from an EMBL/GenBank/DDBJ whole genome shotgun (WGS) entry which is preliminary data.</text>
</comment>